<accession>A0A229RDZ0</accession>
<keyword evidence="3" id="KW-1185">Reference proteome</keyword>
<sequence length="140" mass="14678">MDAVSAAAITSFLISYGRHLAGVASEVVDEGVTQGLRALWEKVRGRLSSDPQASGAMERLAEQPDNQRRQAAVEDHLDEIMGSDADFAASLSELAERIKATGHPAIRVRDAGALAIGGNVSIKGTRQVAGRDITISAPGE</sequence>
<dbReference type="RefSeq" id="WP_020636880.1">
    <property type="nucleotide sequence ID" value="NZ_KB913032.1"/>
</dbReference>
<dbReference type="AlphaFoldDB" id="A0A229RDZ0"/>
<evidence type="ECO:0000256" key="1">
    <source>
        <dbReference type="SAM" id="MobiDB-lite"/>
    </source>
</evidence>
<evidence type="ECO:0000313" key="2">
    <source>
        <dbReference type="EMBL" id="OXM44848.1"/>
    </source>
</evidence>
<name>A0A229RDZ0_AMYAL</name>
<reference evidence="2 3" key="1">
    <citation type="submission" date="2017-07" db="EMBL/GenBank/DDBJ databases">
        <title>Amycolatopsis alba DSM 44262 Genome sequencing and assembly.</title>
        <authorList>
            <person name="Kaur N."/>
            <person name="Mayilraj S."/>
        </authorList>
    </citation>
    <scope>NUCLEOTIDE SEQUENCE [LARGE SCALE GENOMIC DNA]</scope>
    <source>
        <strain evidence="2 3">DSM 44262</strain>
    </source>
</reference>
<organism evidence="2 3">
    <name type="scientific">Amycolatopsis alba DSM 44262</name>
    <dbReference type="NCBI Taxonomy" id="1125972"/>
    <lineage>
        <taxon>Bacteria</taxon>
        <taxon>Bacillati</taxon>
        <taxon>Actinomycetota</taxon>
        <taxon>Actinomycetes</taxon>
        <taxon>Pseudonocardiales</taxon>
        <taxon>Pseudonocardiaceae</taxon>
        <taxon>Amycolatopsis</taxon>
    </lineage>
</organism>
<protein>
    <submittedName>
        <fullName evidence="2">Uncharacterized protein</fullName>
    </submittedName>
</protein>
<dbReference type="EMBL" id="NMQU01000111">
    <property type="protein sequence ID" value="OXM44848.1"/>
    <property type="molecule type" value="Genomic_DNA"/>
</dbReference>
<feature type="compositionally biased region" description="Basic and acidic residues" evidence="1">
    <location>
        <begin position="59"/>
        <end position="70"/>
    </location>
</feature>
<feature type="region of interest" description="Disordered" evidence="1">
    <location>
        <begin position="47"/>
        <end position="70"/>
    </location>
</feature>
<evidence type="ECO:0000313" key="3">
    <source>
        <dbReference type="Proteomes" id="UP000215563"/>
    </source>
</evidence>
<proteinExistence type="predicted"/>
<dbReference type="Proteomes" id="UP000215563">
    <property type="component" value="Unassembled WGS sequence"/>
</dbReference>
<dbReference type="OrthoDB" id="9916479at2"/>
<comment type="caution">
    <text evidence="2">The sequence shown here is derived from an EMBL/GenBank/DDBJ whole genome shotgun (WGS) entry which is preliminary data.</text>
</comment>
<gene>
    <name evidence="2" type="ORF">CFP75_33040</name>
</gene>